<dbReference type="InterPro" id="IPR011004">
    <property type="entry name" value="Trimer_LpxA-like_sf"/>
</dbReference>
<gene>
    <name evidence="7" type="ordered locus">DEHA2D01166g</name>
</gene>
<reference evidence="7 8" key="1">
    <citation type="journal article" date="2004" name="Nature">
        <title>Genome evolution in yeasts.</title>
        <authorList>
            <consortium name="Genolevures"/>
            <person name="Dujon B."/>
            <person name="Sherman D."/>
            <person name="Fischer G."/>
            <person name="Durrens P."/>
            <person name="Casaregola S."/>
            <person name="Lafontaine I."/>
            <person name="de Montigny J."/>
            <person name="Marck C."/>
            <person name="Neuveglise C."/>
            <person name="Talla E."/>
            <person name="Goffard N."/>
            <person name="Frangeul L."/>
            <person name="Aigle M."/>
            <person name="Anthouard V."/>
            <person name="Babour A."/>
            <person name="Barbe V."/>
            <person name="Barnay S."/>
            <person name="Blanchin S."/>
            <person name="Beckerich J.M."/>
            <person name="Beyne E."/>
            <person name="Bleykasten C."/>
            <person name="Boisrame A."/>
            <person name="Boyer J."/>
            <person name="Cattolico L."/>
            <person name="Confanioleri F."/>
            <person name="de Daruvar A."/>
            <person name="Despons L."/>
            <person name="Fabre E."/>
            <person name="Fairhead C."/>
            <person name="Ferry-Dumazet H."/>
            <person name="Groppi A."/>
            <person name="Hantraye F."/>
            <person name="Hennequin C."/>
            <person name="Jauniaux N."/>
            <person name="Joyet P."/>
            <person name="Kachouri R."/>
            <person name="Kerrest A."/>
            <person name="Koszul R."/>
            <person name="Lemaire M."/>
            <person name="Lesur I."/>
            <person name="Ma L."/>
            <person name="Muller H."/>
            <person name="Nicaud J.M."/>
            <person name="Nikolski M."/>
            <person name="Oztas S."/>
            <person name="Ozier-Kalogeropoulos O."/>
            <person name="Pellenz S."/>
            <person name="Potier S."/>
            <person name="Richard G.F."/>
            <person name="Straub M.L."/>
            <person name="Suleau A."/>
            <person name="Swennene D."/>
            <person name="Tekaia F."/>
            <person name="Wesolowski-Louvel M."/>
            <person name="Westhof E."/>
            <person name="Wirth B."/>
            <person name="Zeniou-Meyer M."/>
            <person name="Zivanovic I."/>
            <person name="Bolotin-Fukuhara M."/>
            <person name="Thierry A."/>
            <person name="Bouchier C."/>
            <person name="Caudron B."/>
            <person name="Scarpelli C."/>
            <person name="Gaillardin C."/>
            <person name="Weissenbach J."/>
            <person name="Wincker P."/>
            <person name="Souciet J.L."/>
        </authorList>
    </citation>
    <scope>NUCLEOTIDE SEQUENCE [LARGE SCALE GENOMIC DNA]</scope>
    <source>
        <strain evidence="8">ATCC 36239 / CBS 767 / BCRC 21394 / JCM 1990 / NBRC 0083 / IGC 2968</strain>
    </source>
</reference>
<keyword evidence="2 5" id="KW-0808">Transferase</keyword>
<accession>Q6BTF1</accession>
<evidence type="ECO:0000259" key="6">
    <source>
        <dbReference type="SMART" id="SM01266"/>
    </source>
</evidence>
<feature type="domain" description="Maltose/galactoside acetyltransferase" evidence="6">
    <location>
        <begin position="27"/>
        <end position="91"/>
    </location>
</feature>
<keyword evidence="8" id="KW-1185">Reference proteome</keyword>
<dbReference type="Pfam" id="PF12464">
    <property type="entry name" value="Mac"/>
    <property type="match status" value="1"/>
</dbReference>
<proteinExistence type="inferred from homology"/>
<evidence type="ECO:0000256" key="4">
    <source>
        <dbReference type="ARBA" id="ARBA00023315"/>
    </source>
</evidence>
<protein>
    <recommendedName>
        <fullName evidence="5">Acetyltransferase</fullName>
        <ecNumber evidence="5">2.3.1.-</ecNumber>
    </recommendedName>
</protein>
<dbReference type="VEuPathDB" id="FungiDB:DEHA2D01166g"/>
<dbReference type="GO" id="GO:0008870">
    <property type="term" value="F:galactoside O-acetyltransferase activity"/>
    <property type="evidence" value="ECO:0007669"/>
    <property type="project" value="TreeGrafter"/>
</dbReference>
<dbReference type="GeneID" id="2900897"/>
<dbReference type="PANTHER" id="PTHR43017:SF1">
    <property type="entry name" value="ACETYLTRANSFERASE YJL218W-RELATED"/>
    <property type="match status" value="1"/>
</dbReference>
<evidence type="ECO:0000256" key="5">
    <source>
        <dbReference type="RuleBase" id="RU367021"/>
    </source>
</evidence>
<dbReference type="Pfam" id="PF14602">
    <property type="entry name" value="Hexapep_2"/>
    <property type="match status" value="1"/>
</dbReference>
<sequence>MTKDTLFKKAAISAEIMKKSLEGNKEYEKMLAGETYNSFDKDLILARTITSEIASEYADIKLTDHDYDIAKHQKSRADYLSKYLFFKNVPDIYIEPPFFVDFGCNINFGVNFYANFNATFLDCAPITFGDNVLLGTNVTFTTAGHATDPKERMDGVEFAYPINIGSNVWFGANSIVLPGVTIGDGVVVGAGSVVTKDITSNCVVVGSPARVIKHLKSREEREIVIKEVDT</sequence>
<dbReference type="EC" id="2.3.1.-" evidence="5"/>
<dbReference type="STRING" id="284592.Q6BTF1"/>
<evidence type="ECO:0000256" key="1">
    <source>
        <dbReference type="ARBA" id="ARBA00007274"/>
    </source>
</evidence>
<dbReference type="Proteomes" id="UP000000599">
    <property type="component" value="Chromosome D"/>
</dbReference>
<dbReference type="SMART" id="SM01266">
    <property type="entry name" value="Mac"/>
    <property type="match status" value="1"/>
</dbReference>
<dbReference type="Gene3D" id="2.160.10.10">
    <property type="entry name" value="Hexapeptide repeat proteins"/>
    <property type="match status" value="1"/>
</dbReference>
<dbReference type="InterPro" id="IPR001451">
    <property type="entry name" value="Hexapep"/>
</dbReference>
<dbReference type="InterPro" id="IPR039369">
    <property type="entry name" value="LacA-like"/>
</dbReference>
<dbReference type="CDD" id="cd03357">
    <property type="entry name" value="LbH_MAT_GAT"/>
    <property type="match status" value="1"/>
</dbReference>
<dbReference type="OrthoDB" id="25818at2759"/>
<dbReference type="PANTHER" id="PTHR43017">
    <property type="entry name" value="GALACTOSIDE O-ACETYLTRANSFERASE"/>
    <property type="match status" value="1"/>
</dbReference>
<dbReference type="SUPFAM" id="SSF51161">
    <property type="entry name" value="Trimeric LpxA-like enzymes"/>
    <property type="match status" value="1"/>
</dbReference>
<evidence type="ECO:0000313" key="7">
    <source>
        <dbReference type="EMBL" id="CAG86647.2"/>
    </source>
</evidence>
<evidence type="ECO:0000256" key="2">
    <source>
        <dbReference type="ARBA" id="ARBA00022679"/>
    </source>
</evidence>
<dbReference type="EMBL" id="CR382136">
    <property type="protein sequence ID" value="CAG86647.2"/>
    <property type="molecule type" value="Genomic_DNA"/>
</dbReference>
<keyword evidence="4 5" id="KW-0012">Acyltransferase</keyword>
<dbReference type="eggNOG" id="KOG4750">
    <property type="taxonomic scope" value="Eukaryota"/>
</dbReference>
<dbReference type="InParanoid" id="Q6BTF1"/>
<evidence type="ECO:0000256" key="3">
    <source>
        <dbReference type="ARBA" id="ARBA00022737"/>
    </source>
</evidence>
<dbReference type="AlphaFoldDB" id="Q6BTF1"/>
<dbReference type="HOGENOM" id="CLU_051638_3_0_1"/>
<dbReference type="InterPro" id="IPR024688">
    <property type="entry name" value="Mac_dom"/>
</dbReference>
<comment type="similarity">
    <text evidence="1 5">Belongs to the transferase hexapeptide repeat family.</text>
</comment>
<dbReference type="RefSeq" id="XP_458519.2">
    <property type="nucleotide sequence ID" value="XM_458519.1"/>
</dbReference>
<dbReference type="OMA" id="WFGANSI"/>
<organism evidence="7 8">
    <name type="scientific">Debaryomyces hansenii (strain ATCC 36239 / CBS 767 / BCRC 21394 / JCM 1990 / NBRC 0083 / IGC 2968)</name>
    <name type="common">Yeast</name>
    <name type="synonym">Torulaspora hansenii</name>
    <dbReference type="NCBI Taxonomy" id="284592"/>
    <lineage>
        <taxon>Eukaryota</taxon>
        <taxon>Fungi</taxon>
        <taxon>Dikarya</taxon>
        <taxon>Ascomycota</taxon>
        <taxon>Saccharomycotina</taxon>
        <taxon>Pichiomycetes</taxon>
        <taxon>Debaryomycetaceae</taxon>
        <taxon>Debaryomyces</taxon>
    </lineage>
</organism>
<dbReference type="FunCoup" id="Q6BTF1">
    <property type="interactions" value="25"/>
</dbReference>
<keyword evidence="3" id="KW-0677">Repeat</keyword>
<name>Q6BTF1_DEBHA</name>
<evidence type="ECO:0000313" key="8">
    <source>
        <dbReference type="Proteomes" id="UP000000599"/>
    </source>
</evidence>
<dbReference type="KEGG" id="dha:DEHA2D01166g"/>